<keyword evidence="7" id="KW-1185">Reference proteome</keyword>
<evidence type="ECO:0000256" key="3">
    <source>
        <dbReference type="ARBA" id="ARBA00022553"/>
    </source>
</evidence>
<dbReference type="Pfam" id="PF00397">
    <property type="entry name" value="WW"/>
    <property type="match status" value="1"/>
</dbReference>
<dbReference type="PROSITE" id="PS01159">
    <property type="entry name" value="WW_DOMAIN_1"/>
    <property type="match status" value="1"/>
</dbReference>
<reference evidence="6" key="1">
    <citation type="submission" date="2021-03" db="EMBL/GenBank/DDBJ databases">
        <authorList>
            <person name="Tagirdzhanova G."/>
        </authorList>
    </citation>
    <scope>NUCLEOTIDE SEQUENCE</scope>
</reference>
<evidence type="ECO:0000313" key="7">
    <source>
        <dbReference type="Proteomes" id="UP000664521"/>
    </source>
</evidence>
<dbReference type="SMART" id="SM00456">
    <property type="entry name" value="WW"/>
    <property type="match status" value="4"/>
</dbReference>
<keyword evidence="2" id="KW-0963">Cytoplasm</keyword>
<comment type="caution">
    <text evidence="6">The sequence shown here is derived from an EMBL/GenBank/DDBJ whole genome shotgun (WGS) entry which is preliminary data.</text>
</comment>
<dbReference type="PANTHER" id="PTHR14791">
    <property type="entry name" value="BOMB/KIRA PROTEINS"/>
    <property type="match status" value="1"/>
</dbReference>
<dbReference type="GO" id="GO:0005509">
    <property type="term" value="F:calcium ion binding"/>
    <property type="evidence" value="ECO:0007669"/>
    <property type="project" value="InterPro"/>
</dbReference>
<dbReference type="InterPro" id="IPR051105">
    <property type="entry name" value="WWC/KIBRA_Hippo_Reg"/>
</dbReference>
<accession>A0A8H3J313</accession>
<proteinExistence type="predicted"/>
<feature type="domain" description="WW" evidence="4">
    <location>
        <begin position="490"/>
        <end position="524"/>
    </location>
</feature>
<evidence type="ECO:0000259" key="5">
    <source>
        <dbReference type="PROSITE" id="PS50222"/>
    </source>
</evidence>
<keyword evidence="3" id="KW-0597">Phosphoprotein</keyword>
<dbReference type="InterPro" id="IPR001202">
    <property type="entry name" value="WW_dom"/>
</dbReference>
<dbReference type="InterPro" id="IPR036020">
    <property type="entry name" value="WW_dom_sf"/>
</dbReference>
<evidence type="ECO:0000259" key="4">
    <source>
        <dbReference type="PROSITE" id="PS50020"/>
    </source>
</evidence>
<dbReference type="SUPFAM" id="SSF51045">
    <property type="entry name" value="WW domain"/>
    <property type="match status" value="1"/>
</dbReference>
<feature type="domain" description="WW" evidence="4">
    <location>
        <begin position="574"/>
        <end position="607"/>
    </location>
</feature>
<evidence type="ECO:0000256" key="1">
    <source>
        <dbReference type="ARBA" id="ARBA00004496"/>
    </source>
</evidence>
<dbReference type="PROSITE" id="PS50222">
    <property type="entry name" value="EF_HAND_2"/>
    <property type="match status" value="1"/>
</dbReference>
<comment type="subcellular location">
    <subcellularLocation>
        <location evidence="1">Cytoplasm</location>
    </subcellularLocation>
</comment>
<protein>
    <submittedName>
        <fullName evidence="6">Uncharacterized protein</fullName>
    </submittedName>
</protein>
<dbReference type="InterPro" id="IPR002048">
    <property type="entry name" value="EF_hand_dom"/>
</dbReference>
<dbReference type="EMBL" id="CAJPDS010000137">
    <property type="protein sequence ID" value="CAF9939791.1"/>
    <property type="molecule type" value="Genomic_DNA"/>
</dbReference>
<dbReference type="PROSITE" id="PS50020">
    <property type="entry name" value="WW_DOMAIN_2"/>
    <property type="match status" value="4"/>
</dbReference>
<dbReference type="GO" id="GO:0005737">
    <property type="term" value="C:cytoplasm"/>
    <property type="evidence" value="ECO:0007669"/>
    <property type="project" value="UniProtKB-SubCell"/>
</dbReference>
<dbReference type="AlphaFoldDB" id="A0A8H3J313"/>
<dbReference type="Gene3D" id="2.20.70.10">
    <property type="match status" value="1"/>
</dbReference>
<dbReference type="CDD" id="cd00201">
    <property type="entry name" value="WW"/>
    <property type="match status" value="1"/>
</dbReference>
<evidence type="ECO:0000256" key="2">
    <source>
        <dbReference type="ARBA" id="ARBA00022490"/>
    </source>
</evidence>
<dbReference type="PANTHER" id="PTHR14791:SF29">
    <property type="entry name" value="PROTEIN KIBRA"/>
    <property type="match status" value="1"/>
</dbReference>
<dbReference type="OrthoDB" id="3045089at2759"/>
<gene>
    <name evidence="6" type="ORF">HETSPECPRED_001896</name>
</gene>
<evidence type="ECO:0000313" key="6">
    <source>
        <dbReference type="EMBL" id="CAF9939791.1"/>
    </source>
</evidence>
<name>A0A8H3J313_9LECA</name>
<feature type="domain" description="WW" evidence="4">
    <location>
        <begin position="628"/>
        <end position="658"/>
    </location>
</feature>
<organism evidence="6 7">
    <name type="scientific">Heterodermia speciosa</name>
    <dbReference type="NCBI Taxonomy" id="116794"/>
    <lineage>
        <taxon>Eukaryota</taxon>
        <taxon>Fungi</taxon>
        <taxon>Dikarya</taxon>
        <taxon>Ascomycota</taxon>
        <taxon>Pezizomycotina</taxon>
        <taxon>Lecanoromycetes</taxon>
        <taxon>OSLEUM clade</taxon>
        <taxon>Lecanoromycetidae</taxon>
        <taxon>Caliciales</taxon>
        <taxon>Physciaceae</taxon>
        <taxon>Heterodermia</taxon>
    </lineage>
</organism>
<dbReference type="Proteomes" id="UP000664521">
    <property type="component" value="Unassembled WGS sequence"/>
</dbReference>
<sequence length="658" mass="76082">MTELVRSGDLDQDGRIHRHEFIQICGKLVDFAKGVRQEKVRAKIRNKNLRACKETRLGREALAEDKSEVLPLPFDCIQIPSSRGEVEYLDTTTGFLSKQKPPQDPRTFSSMAFTAARILVPCLSMALEYMSSKELADEYLQSCESVLEAASSFRLLEGESGPTELSDLDALLAISRVSPPKDQELIPASYSSLEYIQPKYYALLREIQGFASSLWKPDRQRGLTFDRFVLSNLFELSTWEPLYMKHRVNNIEDQARSCKEFVGLIQECREWRKLGGGPLEEADAERRRALKDLRTSHFHWIWKQPTSWTKAKITNLAISGLRKRMFRPTQYYLNASFLFDGETKTIQTKSRPVKSEISWDESFVFDGDHLTFHLRDASHDIMAGLDKKPDLKLDIYTKNLSLSGKAFGNNTGLLQITLRKIDKFLNQSTFITMCPCPPGWEEYTEIEGYSYFCNKTTNQITGVLPSLRTRELTGRTIPAPTNRDFDMNGLRLPEGWTREYETKDGRPHYFNATTKAAQRSTPLYQGEATSYTSSGVWDVKEAKPNVWDFQFFEAGFERNTRFERWEIEIENRELSLPAGWEQSLTGTGKKYFVNHNERMTQWHHPLATPSQESLPYNDTEWDTDLEGLKLPEGWVRRRTEASEKMYYVDLHTKKHYWP</sequence>
<feature type="domain" description="WW" evidence="4">
    <location>
        <begin position="434"/>
        <end position="467"/>
    </location>
</feature>
<feature type="domain" description="EF-hand" evidence="5">
    <location>
        <begin position="1"/>
        <end position="31"/>
    </location>
</feature>